<name>A0ABS9S007_9GAMM</name>
<dbReference type="Proteomes" id="UP001202117">
    <property type="component" value="Unassembled WGS sequence"/>
</dbReference>
<evidence type="ECO:0000313" key="3">
    <source>
        <dbReference type="Proteomes" id="UP001202117"/>
    </source>
</evidence>
<accession>A0ABS9S007</accession>
<proteinExistence type="predicted"/>
<dbReference type="InterPro" id="IPR009956">
    <property type="entry name" value="Post-segregation_anti-tox_CcdA"/>
</dbReference>
<evidence type="ECO:0000313" key="2">
    <source>
        <dbReference type="EMBL" id="MCH4565417.1"/>
    </source>
</evidence>
<keyword evidence="1" id="KW-1277">Toxin-antitoxin system</keyword>
<protein>
    <submittedName>
        <fullName evidence="2">Type II toxin-antitoxin system CcdA family antitoxin</fullName>
    </submittedName>
</protein>
<organism evidence="2 3">
    <name type="scientific">Halomonas flagellata</name>
    <dbReference type="NCBI Taxonomy" id="2920385"/>
    <lineage>
        <taxon>Bacteria</taxon>
        <taxon>Pseudomonadati</taxon>
        <taxon>Pseudomonadota</taxon>
        <taxon>Gammaproteobacteria</taxon>
        <taxon>Oceanospirillales</taxon>
        <taxon>Halomonadaceae</taxon>
        <taxon>Halomonas</taxon>
    </lineage>
</organism>
<gene>
    <name evidence="2" type="ORF">MKP05_20160</name>
</gene>
<dbReference type="Pfam" id="PF07362">
    <property type="entry name" value="CcdA"/>
    <property type="match status" value="1"/>
</dbReference>
<keyword evidence="3" id="KW-1185">Reference proteome</keyword>
<sequence length="84" mass="9508">MRIGYDIYDTRAPKKPTNVSINSDLLDKARGLGINFSAALEQVLAEQVRAAQRTQWQRENADAIEAYNRFVEKNGTFGDSARKF</sequence>
<comment type="caution">
    <text evidence="2">The sequence shown here is derived from an EMBL/GenBank/DDBJ whole genome shotgun (WGS) entry which is preliminary data.</text>
</comment>
<dbReference type="RefSeq" id="WP_240569959.1">
    <property type="nucleotide sequence ID" value="NZ_JAKVPY010000040.1"/>
</dbReference>
<reference evidence="2 3" key="1">
    <citation type="submission" date="2022-02" db="EMBL/GenBank/DDBJ databases">
        <title>Halomonas fukangensis sp. nov., a halophilic bacterium isolated from a bulk soil of Kalidium foliatum at Fukang.</title>
        <authorList>
            <person name="Huang Y."/>
        </authorList>
    </citation>
    <scope>NUCLEOTIDE SEQUENCE [LARGE SCALE GENOMIC DNA]</scope>
    <source>
        <strain evidence="2 3">EGI 63088</strain>
    </source>
</reference>
<evidence type="ECO:0000256" key="1">
    <source>
        <dbReference type="ARBA" id="ARBA00022649"/>
    </source>
</evidence>
<dbReference type="EMBL" id="JAKVPY010000040">
    <property type="protein sequence ID" value="MCH4565417.1"/>
    <property type="molecule type" value="Genomic_DNA"/>
</dbReference>